<dbReference type="InterPro" id="IPR013341">
    <property type="entry name" value="Mandelate_racemase_N_dom"/>
</dbReference>
<proteinExistence type="predicted"/>
<dbReference type="SFLD" id="SFLDG00179">
    <property type="entry name" value="mandelate_racemase"/>
    <property type="match status" value="1"/>
</dbReference>
<keyword evidence="5" id="KW-1185">Reference proteome</keyword>
<organism evidence="4 5">
    <name type="scientific">Knufia peltigerae</name>
    <dbReference type="NCBI Taxonomy" id="1002370"/>
    <lineage>
        <taxon>Eukaryota</taxon>
        <taxon>Fungi</taxon>
        <taxon>Dikarya</taxon>
        <taxon>Ascomycota</taxon>
        <taxon>Pezizomycotina</taxon>
        <taxon>Eurotiomycetes</taxon>
        <taxon>Chaetothyriomycetidae</taxon>
        <taxon>Chaetothyriales</taxon>
        <taxon>Trichomeriaceae</taxon>
        <taxon>Knufia</taxon>
    </lineage>
</organism>
<dbReference type="InterPro" id="IPR029065">
    <property type="entry name" value="Enolase_C-like"/>
</dbReference>
<dbReference type="EMBL" id="JAPDRN010000105">
    <property type="protein sequence ID" value="KAJ9622822.1"/>
    <property type="molecule type" value="Genomic_DNA"/>
</dbReference>
<dbReference type="PANTHER" id="PTHR48080:SF2">
    <property type="entry name" value="D-GALACTONATE DEHYDRATASE"/>
    <property type="match status" value="1"/>
</dbReference>
<name>A0AA38XUC4_9EURO</name>
<dbReference type="InterPro" id="IPR029017">
    <property type="entry name" value="Enolase-like_N"/>
</dbReference>
<evidence type="ECO:0000256" key="1">
    <source>
        <dbReference type="ARBA" id="ARBA00001946"/>
    </source>
</evidence>
<reference evidence="4" key="1">
    <citation type="submission" date="2022-10" db="EMBL/GenBank/DDBJ databases">
        <title>Culturing micro-colonial fungi from biological soil crusts in the Mojave desert and describing Neophaeococcomyces mojavensis, and introducing the new genera and species Taxawa tesnikishii.</title>
        <authorList>
            <person name="Kurbessoian T."/>
            <person name="Stajich J.E."/>
        </authorList>
    </citation>
    <scope>NUCLEOTIDE SEQUENCE</scope>
    <source>
        <strain evidence="4">TK_35</strain>
    </source>
</reference>
<dbReference type="AlphaFoldDB" id="A0AA38XUC4"/>
<comment type="caution">
    <text evidence="4">The sequence shown here is derived from an EMBL/GenBank/DDBJ whole genome shotgun (WGS) entry which is preliminary data.</text>
</comment>
<dbReference type="InterPro" id="IPR036849">
    <property type="entry name" value="Enolase-like_C_sf"/>
</dbReference>
<dbReference type="Pfam" id="PF02746">
    <property type="entry name" value="MR_MLE_N"/>
    <property type="match status" value="1"/>
</dbReference>
<dbReference type="Pfam" id="PF13378">
    <property type="entry name" value="MR_MLE_C"/>
    <property type="match status" value="1"/>
</dbReference>
<comment type="cofactor">
    <cofactor evidence="1">
        <name>Mg(2+)</name>
        <dbReference type="ChEBI" id="CHEBI:18420"/>
    </cofactor>
</comment>
<evidence type="ECO:0000313" key="5">
    <source>
        <dbReference type="Proteomes" id="UP001172681"/>
    </source>
</evidence>
<dbReference type="Gene3D" id="3.20.20.120">
    <property type="entry name" value="Enolase-like C-terminal domain"/>
    <property type="match status" value="1"/>
</dbReference>
<dbReference type="CDD" id="cd03316">
    <property type="entry name" value="MR_like"/>
    <property type="match status" value="1"/>
</dbReference>
<dbReference type="SMART" id="SM00922">
    <property type="entry name" value="MR_MLE"/>
    <property type="match status" value="1"/>
</dbReference>
<keyword evidence="2" id="KW-0456">Lyase</keyword>
<dbReference type="PANTHER" id="PTHR48080">
    <property type="entry name" value="D-GALACTONATE DEHYDRATASE-RELATED"/>
    <property type="match status" value="1"/>
</dbReference>
<evidence type="ECO:0000259" key="3">
    <source>
        <dbReference type="SMART" id="SM00922"/>
    </source>
</evidence>
<dbReference type="SUPFAM" id="SSF51604">
    <property type="entry name" value="Enolase C-terminal domain-like"/>
    <property type="match status" value="1"/>
</dbReference>
<evidence type="ECO:0000313" key="4">
    <source>
        <dbReference type="EMBL" id="KAJ9622822.1"/>
    </source>
</evidence>
<dbReference type="SFLD" id="SFLDS00001">
    <property type="entry name" value="Enolase"/>
    <property type="match status" value="1"/>
</dbReference>
<accession>A0AA38XUC4</accession>
<protein>
    <recommendedName>
        <fullName evidence="3">Mandelate racemase/muconate lactonizing enzyme C-terminal domain-containing protein</fullName>
    </recommendedName>
</protein>
<dbReference type="Gene3D" id="3.30.390.10">
    <property type="entry name" value="Enolase-like, N-terminal domain"/>
    <property type="match status" value="1"/>
</dbReference>
<dbReference type="GO" id="GO:0016829">
    <property type="term" value="F:lyase activity"/>
    <property type="evidence" value="ECO:0007669"/>
    <property type="project" value="UniProtKB-KW"/>
</dbReference>
<dbReference type="SUPFAM" id="SSF54826">
    <property type="entry name" value="Enolase N-terminal domain-like"/>
    <property type="match status" value="1"/>
</dbReference>
<feature type="domain" description="Mandelate racemase/muconate lactonizing enzyme C-terminal" evidence="3">
    <location>
        <begin position="149"/>
        <end position="269"/>
    </location>
</feature>
<gene>
    <name evidence="4" type="ORF">H2204_011431</name>
</gene>
<dbReference type="InterPro" id="IPR034593">
    <property type="entry name" value="DgoD-like"/>
</dbReference>
<sequence length="400" mass="44199">MKVTRVEIFDCHVTKNDPQGPQFNPVLLRVHTDEGITGLGEVGLAYGSAAKGAVGILRDFAPFVIGSDPMNVEDCWEKLFRRTYWGMGGGPVVYGGISAYDIALWDIRGKKLNAPIWQLLGGKTNDNLRTYASQIQFGWGDKHFMGTDPEHYAAAAKAALAEGYDSLKVDPLQVGADGYRGYRASLKQHRFGLLYNHEVEMGAARIRAIREAVGPDVSIICEIHSLLGTNSAMQFAKAIEPYDIFYYEEPTNPLNTKSLKKVSEHTRIPVATGERSYTRWGFRDLLENQALGVVQPDVCLVGGITECKKVCDMANLYDATVQIHVCGGPVSTAAALQIEAVIPNFLIHEHHTWALKQCVRELCVNDYQPKNGKFEVPDAPGLGQELNDEVCRSYLVHTIE</sequence>
<evidence type="ECO:0000256" key="2">
    <source>
        <dbReference type="ARBA" id="ARBA00023239"/>
    </source>
</evidence>
<dbReference type="Proteomes" id="UP001172681">
    <property type="component" value="Unassembled WGS sequence"/>
</dbReference>
<dbReference type="InterPro" id="IPR013342">
    <property type="entry name" value="Mandelate_racemase_C"/>
</dbReference>